<dbReference type="InterPro" id="IPR053178">
    <property type="entry name" value="Osmoadaptation_assoc"/>
</dbReference>
<keyword evidence="3" id="KW-1185">Reference proteome</keyword>
<feature type="compositionally biased region" description="Basic and acidic residues" evidence="1">
    <location>
        <begin position="46"/>
        <end position="65"/>
    </location>
</feature>
<dbReference type="Proteomes" id="UP001303373">
    <property type="component" value="Chromosome 6"/>
</dbReference>
<gene>
    <name evidence="2" type="ORF">R9X50_00417100</name>
</gene>
<dbReference type="AlphaFoldDB" id="A0AAQ3M7I2"/>
<evidence type="ECO:0000256" key="1">
    <source>
        <dbReference type="SAM" id="MobiDB-lite"/>
    </source>
</evidence>
<organism evidence="2 3">
    <name type="scientific">Acrodontium crateriforme</name>
    <dbReference type="NCBI Taxonomy" id="150365"/>
    <lineage>
        <taxon>Eukaryota</taxon>
        <taxon>Fungi</taxon>
        <taxon>Dikarya</taxon>
        <taxon>Ascomycota</taxon>
        <taxon>Pezizomycotina</taxon>
        <taxon>Dothideomycetes</taxon>
        <taxon>Dothideomycetidae</taxon>
        <taxon>Mycosphaerellales</taxon>
        <taxon>Teratosphaeriaceae</taxon>
        <taxon>Acrodontium</taxon>
    </lineage>
</organism>
<dbReference type="PANTHER" id="PTHR38111">
    <property type="entry name" value="ZN(2)-C6 FUNGAL-TYPE DOMAIN-CONTAINING PROTEIN-RELATED"/>
    <property type="match status" value="1"/>
</dbReference>
<sequence>MLFIDVSAKFSQGAGDVQNETTQRHVRKHVMKDYRRRQRDGILLPDRMRKQKDDEHAHQSHDVRRPRVANPEVSHWDSSNTPPAKLAHALLAPAKPLLKSPGDQFRLHVVEWIQYAGLEGSWWTLLPSRVGQQACIDFSLAAIVSATQLIRGITFRQSPILALHGKAVQSLRTVLLHDSAASNDNALVAARLMGMLQMILRQAKAVHEEKMEWNADAEEVAHGQGTLALLTQRPGQSRESEIYRGILYADAAWNVFTLPLVNSEASPLEKADWSQVEPLLQVPQAHLATLQKASLRIYSALPGLIKKIRALGQDKTLESVRYHENIPRNLAALIFTSDKSAEMELIDQSILYPDNLSPVGFSIAFNSPDEYQAALAYWVTRILLFQLIESCVDEFPSWHTLFRSYKSTQIVQSARYFMSTTAYTMASRINHKPVACLGFEALWGILDDHGSQICTGWTPAQIRKWVQREYAAIPEIEFAVTDEYMDGWAKVYQAKASPSECF</sequence>
<protein>
    <submittedName>
        <fullName evidence="2">Uncharacterized protein</fullName>
    </submittedName>
</protein>
<evidence type="ECO:0000313" key="2">
    <source>
        <dbReference type="EMBL" id="WPH01331.1"/>
    </source>
</evidence>
<proteinExistence type="predicted"/>
<name>A0AAQ3M7I2_9PEZI</name>
<feature type="region of interest" description="Disordered" evidence="1">
    <location>
        <begin position="41"/>
        <end position="80"/>
    </location>
</feature>
<reference evidence="2 3" key="1">
    <citation type="submission" date="2023-11" db="EMBL/GenBank/DDBJ databases">
        <title>An acidophilic fungus is an integral part of prey digestion in a carnivorous sundew plant.</title>
        <authorList>
            <person name="Tsai I.J."/>
        </authorList>
    </citation>
    <scope>NUCLEOTIDE SEQUENCE [LARGE SCALE GENOMIC DNA]</scope>
    <source>
        <strain evidence="2">169a</strain>
    </source>
</reference>
<evidence type="ECO:0000313" key="3">
    <source>
        <dbReference type="Proteomes" id="UP001303373"/>
    </source>
</evidence>
<accession>A0AAQ3M7I2</accession>
<dbReference type="EMBL" id="CP138585">
    <property type="protein sequence ID" value="WPH01331.1"/>
    <property type="molecule type" value="Genomic_DNA"/>
</dbReference>